<dbReference type="NCBIfam" id="TIGR02115">
    <property type="entry name" value="potass_kdpF"/>
    <property type="match status" value="1"/>
</dbReference>
<dbReference type="Pfam" id="PF09604">
    <property type="entry name" value="Potass_KdpF"/>
    <property type="match status" value="1"/>
</dbReference>
<dbReference type="RefSeq" id="WP_148284353.1">
    <property type="nucleotide sequence ID" value="NZ_BAABIH010000009.1"/>
</dbReference>
<accession>A0A5P9QHW7</accession>
<name>A0A5P9QHW7_9MICO</name>
<evidence type="ECO:0000313" key="3">
    <source>
        <dbReference type="Proteomes" id="UP000326702"/>
    </source>
</evidence>
<dbReference type="InterPro" id="IPR011726">
    <property type="entry name" value="KdpF"/>
</dbReference>
<evidence type="ECO:0000313" key="2">
    <source>
        <dbReference type="EMBL" id="QFV00056.1"/>
    </source>
</evidence>
<keyword evidence="3" id="KW-1185">Reference proteome</keyword>
<dbReference type="GO" id="GO:0005886">
    <property type="term" value="C:plasma membrane"/>
    <property type="evidence" value="ECO:0007669"/>
    <property type="project" value="InterPro"/>
</dbReference>
<keyword evidence="1" id="KW-0812">Transmembrane</keyword>
<dbReference type="EMBL" id="CP045529">
    <property type="protein sequence ID" value="QFV00056.1"/>
    <property type="molecule type" value="Genomic_DNA"/>
</dbReference>
<dbReference type="KEGG" id="lxl:KDY119_03591"/>
<evidence type="ECO:0008006" key="4">
    <source>
        <dbReference type="Google" id="ProtNLM"/>
    </source>
</evidence>
<organism evidence="2 3">
    <name type="scientific">Luteimicrobium xylanilyticum</name>
    <dbReference type="NCBI Taxonomy" id="1133546"/>
    <lineage>
        <taxon>Bacteria</taxon>
        <taxon>Bacillati</taxon>
        <taxon>Actinomycetota</taxon>
        <taxon>Actinomycetes</taxon>
        <taxon>Micrococcales</taxon>
        <taxon>Luteimicrobium</taxon>
    </lineage>
</organism>
<dbReference type="AlphaFoldDB" id="A0A5P9QHW7"/>
<sequence length="30" mass="3264">MRAEDWVGLVVAAALTVYLFVALLRSDKVG</sequence>
<feature type="transmembrane region" description="Helical" evidence="1">
    <location>
        <begin position="6"/>
        <end position="24"/>
    </location>
</feature>
<dbReference type="Proteomes" id="UP000326702">
    <property type="component" value="Chromosome"/>
</dbReference>
<dbReference type="GO" id="GO:0008556">
    <property type="term" value="F:P-type potassium transmembrane transporter activity"/>
    <property type="evidence" value="ECO:0007669"/>
    <property type="project" value="InterPro"/>
</dbReference>
<evidence type="ECO:0000256" key="1">
    <source>
        <dbReference type="SAM" id="Phobius"/>
    </source>
</evidence>
<keyword evidence="1" id="KW-0472">Membrane</keyword>
<gene>
    <name evidence="2" type="ORF">KDY119_03591</name>
</gene>
<keyword evidence="1" id="KW-1133">Transmembrane helix</keyword>
<protein>
    <recommendedName>
        <fullName evidence="4">K(+)-transporting ATPase subunit F</fullName>
    </recommendedName>
</protein>
<reference evidence="2 3" key="1">
    <citation type="submission" date="2019-10" db="EMBL/GenBank/DDBJ databases">
        <title>Genome sequence of Luteimicrobium xylanilyticum HY-24.</title>
        <authorList>
            <person name="Kim D.Y."/>
            <person name="Park H.-Y."/>
        </authorList>
    </citation>
    <scope>NUCLEOTIDE SEQUENCE [LARGE SCALE GENOMIC DNA]</scope>
    <source>
        <strain evidence="2 3">HY-24</strain>
    </source>
</reference>
<proteinExistence type="predicted"/>